<evidence type="ECO:0000313" key="2">
    <source>
        <dbReference type="EMBL" id="KAG0325383.1"/>
    </source>
</evidence>
<feature type="compositionally biased region" description="Pro residues" evidence="1">
    <location>
        <begin position="235"/>
        <end position="249"/>
    </location>
</feature>
<feature type="compositionally biased region" description="Polar residues" evidence="1">
    <location>
        <begin position="128"/>
        <end position="137"/>
    </location>
</feature>
<comment type="caution">
    <text evidence="2">The sequence shown here is derived from an EMBL/GenBank/DDBJ whole genome shotgun (WGS) entry which is preliminary data.</text>
</comment>
<gene>
    <name evidence="2" type="ORF">BGZ99_000695</name>
</gene>
<feature type="compositionally biased region" description="Polar residues" evidence="1">
    <location>
        <begin position="293"/>
        <end position="304"/>
    </location>
</feature>
<dbReference type="EMBL" id="JAAAIP010000114">
    <property type="protein sequence ID" value="KAG0325383.1"/>
    <property type="molecule type" value="Genomic_DNA"/>
</dbReference>
<dbReference type="Proteomes" id="UP000738325">
    <property type="component" value="Unassembled WGS sequence"/>
</dbReference>
<proteinExistence type="predicted"/>
<evidence type="ECO:0000256" key="1">
    <source>
        <dbReference type="SAM" id="MobiDB-lite"/>
    </source>
</evidence>
<feature type="region of interest" description="Disordered" evidence="1">
    <location>
        <begin position="112"/>
        <end position="450"/>
    </location>
</feature>
<protein>
    <submittedName>
        <fullName evidence="2">Uncharacterized protein</fullName>
    </submittedName>
</protein>
<dbReference type="AlphaFoldDB" id="A0A9P6RU44"/>
<feature type="region of interest" description="Disordered" evidence="1">
    <location>
        <begin position="21"/>
        <end position="59"/>
    </location>
</feature>
<name>A0A9P6RU44_9FUNG</name>
<feature type="compositionally biased region" description="Low complexity" evidence="1">
    <location>
        <begin position="415"/>
        <end position="424"/>
    </location>
</feature>
<feature type="compositionally biased region" description="Low complexity" evidence="1">
    <location>
        <begin position="138"/>
        <end position="149"/>
    </location>
</feature>
<feature type="compositionally biased region" description="Low complexity" evidence="1">
    <location>
        <begin position="175"/>
        <end position="191"/>
    </location>
</feature>
<organism evidence="2 3">
    <name type="scientific">Dissophora globulifera</name>
    <dbReference type="NCBI Taxonomy" id="979702"/>
    <lineage>
        <taxon>Eukaryota</taxon>
        <taxon>Fungi</taxon>
        <taxon>Fungi incertae sedis</taxon>
        <taxon>Mucoromycota</taxon>
        <taxon>Mortierellomycotina</taxon>
        <taxon>Mortierellomycetes</taxon>
        <taxon>Mortierellales</taxon>
        <taxon>Mortierellaceae</taxon>
        <taxon>Dissophora</taxon>
    </lineage>
</organism>
<dbReference type="OrthoDB" id="2272836at2759"/>
<keyword evidence="3" id="KW-1185">Reference proteome</keyword>
<feature type="compositionally biased region" description="Polar residues" evidence="1">
    <location>
        <begin position="433"/>
        <end position="450"/>
    </location>
</feature>
<sequence length="450" mass="48880">MDIHGPLSAGVVEGSHRAFASFHSGPLHPPLHSSHSFSTPAATPASSSNSSSALSKPSLSVSDILERYQDASKDFLVSVLNAKAKEDERKAEEERYKTEQIKLQAKQLELELALEKRRGSPPAARPYPTSTEPSTGHYSSSNSYYGASYHPYSSSEASRSYATNGKHSTHDHVAHSQQEQQEQQEHSQSAHPASQYSHQDQHAMHPSPQGRPPFLKINTSVRQYHPQPQSSQRLPPSPHSTLPPLPSANPPKSSGRHYGLPPMNSSAQSSPVAVIDYQSHIPPPLTPKDEHTSPTSALSPTYNPNMKRKSVNHDAVMDAVRAKVLRNAAGQSQQHQHQSKKVATESDRDHSARRKVYQEKGSPDTLRRPSDFSASPATNAEQRQEERQVKAEVQPSSSSPNSPPTGHAEIATTESGSSSPPSLSAAKARRQSIKVQPSNAVGTVSEAQDE</sequence>
<evidence type="ECO:0000313" key="3">
    <source>
        <dbReference type="Proteomes" id="UP000738325"/>
    </source>
</evidence>
<feature type="compositionally biased region" description="Basic and acidic residues" evidence="1">
    <location>
        <begin position="342"/>
        <end position="370"/>
    </location>
</feature>
<accession>A0A9P6RU44</accession>
<reference evidence="2" key="1">
    <citation type="journal article" date="2020" name="Fungal Divers.">
        <title>Resolving the Mortierellaceae phylogeny through synthesis of multi-gene phylogenetics and phylogenomics.</title>
        <authorList>
            <person name="Vandepol N."/>
            <person name="Liber J."/>
            <person name="Desiro A."/>
            <person name="Na H."/>
            <person name="Kennedy M."/>
            <person name="Barry K."/>
            <person name="Grigoriev I.V."/>
            <person name="Miller A.N."/>
            <person name="O'Donnell K."/>
            <person name="Stajich J.E."/>
            <person name="Bonito G."/>
        </authorList>
    </citation>
    <scope>NUCLEOTIDE SEQUENCE</scope>
    <source>
        <strain evidence="2">REB-010B</strain>
    </source>
</reference>
<feature type="compositionally biased region" description="Polar residues" evidence="1">
    <location>
        <begin position="372"/>
        <end position="381"/>
    </location>
</feature>
<feature type="compositionally biased region" description="Polar residues" evidence="1">
    <location>
        <begin position="151"/>
        <end position="166"/>
    </location>
</feature>